<evidence type="ECO:0000256" key="2">
    <source>
        <dbReference type="ARBA" id="ARBA00022618"/>
    </source>
</evidence>
<keyword evidence="5 7" id="KW-0472">Membrane</keyword>
<dbReference type="RefSeq" id="WP_377772174.1">
    <property type="nucleotide sequence ID" value="NZ_JBHUOQ010000001.1"/>
</dbReference>
<comment type="function">
    <text evidence="7">Essential cell division protein.</text>
</comment>
<evidence type="ECO:0000256" key="6">
    <source>
        <dbReference type="ARBA" id="ARBA00023306"/>
    </source>
</evidence>
<comment type="similarity">
    <text evidence="7">Belongs to the FtsL family.</text>
</comment>
<keyword evidence="4 7" id="KW-1133">Transmembrane helix</keyword>
<evidence type="ECO:0000256" key="8">
    <source>
        <dbReference type="NCBIfam" id="TIGR02209"/>
    </source>
</evidence>
<keyword evidence="11" id="KW-1185">Reference proteome</keyword>
<dbReference type="EMBL" id="JBHUOQ010000001">
    <property type="protein sequence ID" value="MFD2829823.1"/>
    <property type="molecule type" value="Genomic_DNA"/>
</dbReference>
<gene>
    <name evidence="7 10" type="primary">ftsL</name>
    <name evidence="10" type="ORF">ACFSX4_05030</name>
</gene>
<evidence type="ECO:0000313" key="11">
    <source>
        <dbReference type="Proteomes" id="UP001597519"/>
    </source>
</evidence>
<evidence type="ECO:0000256" key="3">
    <source>
        <dbReference type="ARBA" id="ARBA00022692"/>
    </source>
</evidence>
<evidence type="ECO:0000256" key="9">
    <source>
        <dbReference type="SAM" id="Coils"/>
    </source>
</evidence>
<evidence type="ECO:0000256" key="4">
    <source>
        <dbReference type="ARBA" id="ARBA00022989"/>
    </source>
</evidence>
<accession>A0ABW5WUU8</accession>
<dbReference type="InterPro" id="IPR011922">
    <property type="entry name" value="Cell_div_FtsL"/>
</dbReference>
<evidence type="ECO:0000256" key="7">
    <source>
        <dbReference type="HAMAP-Rule" id="MF_00910"/>
    </source>
</evidence>
<feature type="coiled-coil region" evidence="9">
    <location>
        <begin position="65"/>
        <end position="92"/>
    </location>
</feature>
<dbReference type="GO" id="GO:0051301">
    <property type="term" value="P:cell division"/>
    <property type="evidence" value="ECO:0007669"/>
    <property type="project" value="UniProtKB-KW"/>
</dbReference>
<evidence type="ECO:0000313" key="10">
    <source>
        <dbReference type="EMBL" id="MFD2829823.1"/>
    </source>
</evidence>
<keyword evidence="2 7" id="KW-0132">Cell division</keyword>
<keyword evidence="9" id="KW-0175">Coiled coil</keyword>
<feature type="transmembrane region" description="Helical" evidence="7">
    <location>
        <begin position="41"/>
        <end position="59"/>
    </location>
</feature>
<proteinExistence type="inferred from homology"/>
<comment type="caution">
    <text evidence="10">The sequence shown here is derived from an EMBL/GenBank/DDBJ whole genome shotgun (WGS) entry which is preliminary data.</text>
</comment>
<sequence>MAVEKYRVLPNTKTADRNHPDTYTEETRKTRKVVGIKRFEMGVYLILLFMIALCAFYVLSLKMEAYQLQSEIVSLESDIATTESEIHELNTEVTDLRSYDRIYEKANDLGLDLDNSNVKVVENYDQN</sequence>
<evidence type="ECO:0000256" key="5">
    <source>
        <dbReference type="ARBA" id="ARBA00023136"/>
    </source>
</evidence>
<dbReference type="InterPro" id="IPR007060">
    <property type="entry name" value="FtsL/DivIC"/>
</dbReference>
<name>A0ABW5WUU8_9STAP</name>
<dbReference type="NCBIfam" id="TIGR02209">
    <property type="entry name" value="ftsL_broad"/>
    <property type="match status" value="1"/>
</dbReference>
<evidence type="ECO:0000256" key="1">
    <source>
        <dbReference type="ARBA" id="ARBA00022475"/>
    </source>
</evidence>
<dbReference type="Proteomes" id="UP001597519">
    <property type="component" value="Unassembled WGS sequence"/>
</dbReference>
<dbReference type="Pfam" id="PF04977">
    <property type="entry name" value="DivIC"/>
    <property type="match status" value="1"/>
</dbReference>
<organism evidence="10 11">
    <name type="scientific">Corticicoccus populi</name>
    <dbReference type="NCBI Taxonomy" id="1812821"/>
    <lineage>
        <taxon>Bacteria</taxon>
        <taxon>Bacillati</taxon>
        <taxon>Bacillota</taxon>
        <taxon>Bacilli</taxon>
        <taxon>Bacillales</taxon>
        <taxon>Staphylococcaceae</taxon>
        <taxon>Corticicoccus</taxon>
    </lineage>
</organism>
<protein>
    <recommendedName>
        <fullName evidence="7 8">Cell division protein FtsL</fullName>
    </recommendedName>
</protein>
<keyword evidence="6 7" id="KW-0131">Cell cycle</keyword>
<keyword evidence="3 7" id="KW-0812">Transmembrane</keyword>
<comment type="subcellular location">
    <subcellularLocation>
        <location evidence="7">Cell membrane</location>
        <topology evidence="7">Single-pass type II membrane protein</topology>
    </subcellularLocation>
    <text evidence="7">Localizes to the division septum where it forms a ring structure.</text>
</comment>
<keyword evidence="1 7" id="KW-1003">Cell membrane</keyword>
<dbReference type="HAMAP" id="MF_00910">
    <property type="entry name" value="FtsL"/>
    <property type="match status" value="1"/>
</dbReference>
<reference evidence="11" key="1">
    <citation type="journal article" date="2019" name="Int. J. Syst. Evol. Microbiol.">
        <title>The Global Catalogue of Microorganisms (GCM) 10K type strain sequencing project: providing services to taxonomists for standard genome sequencing and annotation.</title>
        <authorList>
            <consortium name="The Broad Institute Genomics Platform"/>
            <consortium name="The Broad Institute Genome Sequencing Center for Infectious Disease"/>
            <person name="Wu L."/>
            <person name="Ma J."/>
        </authorList>
    </citation>
    <scope>NUCLEOTIDE SEQUENCE [LARGE SCALE GENOMIC DNA]</scope>
    <source>
        <strain evidence="11">KCTC 33575</strain>
    </source>
</reference>